<evidence type="ECO:0000256" key="6">
    <source>
        <dbReference type="SAM" id="SignalP"/>
    </source>
</evidence>
<organism evidence="7 8">
    <name type="scientific">Arcticibacter tournemirensis</name>
    <dbReference type="NCBI Taxonomy" id="699437"/>
    <lineage>
        <taxon>Bacteria</taxon>
        <taxon>Pseudomonadati</taxon>
        <taxon>Bacteroidota</taxon>
        <taxon>Sphingobacteriia</taxon>
        <taxon>Sphingobacteriales</taxon>
        <taxon>Sphingobacteriaceae</taxon>
        <taxon>Arcticibacter</taxon>
    </lineage>
</organism>
<feature type="signal peptide" evidence="6">
    <location>
        <begin position="1"/>
        <end position="21"/>
    </location>
</feature>
<dbReference type="AlphaFoldDB" id="A0A4Q0M9V8"/>
<evidence type="ECO:0000256" key="5">
    <source>
        <dbReference type="PIRSR" id="PIRSR005700-1"/>
    </source>
</evidence>
<dbReference type="PIRSF" id="PIRSF005700">
    <property type="entry name" value="PepC"/>
    <property type="match status" value="1"/>
</dbReference>
<evidence type="ECO:0000256" key="4">
    <source>
        <dbReference type="PIRNR" id="PIRNR005700"/>
    </source>
</evidence>
<dbReference type="InterPro" id="IPR038765">
    <property type="entry name" value="Papain-like_cys_pep_sf"/>
</dbReference>
<gene>
    <name evidence="7" type="ORF">EKH83_10960</name>
</gene>
<evidence type="ECO:0000256" key="3">
    <source>
        <dbReference type="ARBA" id="ARBA00022807"/>
    </source>
</evidence>
<protein>
    <recommendedName>
        <fullName evidence="4">Aminopeptidase</fullName>
    </recommendedName>
</protein>
<dbReference type="GO" id="GO:0005737">
    <property type="term" value="C:cytoplasm"/>
    <property type="evidence" value="ECO:0007669"/>
    <property type="project" value="TreeGrafter"/>
</dbReference>
<dbReference type="SUPFAM" id="SSF54001">
    <property type="entry name" value="Cysteine proteinases"/>
    <property type="match status" value="1"/>
</dbReference>
<keyword evidence="2 4" id="KW-0378">Hydrolase</keyword>
<dbReference type="Pfam" id="PF03051">
    <property type="entry name" value="Peptidase_C1_2"/>
    <property type="match status" value="1"/>
</dbReference>
<feature type="active site" evidence="5">
    <location>
        <position position="331"/>
    </location>
</feature>
<dbReference type="RefSeq" id="WP_128769465.1">
    <property type="nucleotide sequence ID" value="NZ_RXOC01000006.1"/>
</dbReference>
<keyword evidence="4 7" id="KW-0031">Aminopeptidase</keyword>
<feature type="active site" evidence="5">
    <location>
        <position position="63"/>
    </location>
</feature>
<dbReference type="Gene3D" id="3.90.70.10">
    <property type="entry name" value="Cysteine proteinases"/>
    <property type="match status" value="1"/>
</dbReference>
<dbReference type="PANTHER" id="PTHR10363:SF2">
    <property type="entry name" value="BLEOMYCIN HYDROLASE"/>
    <property type="match status" value="1"/>
</dbReference>
<accession>A0A4Q0M9V8</accession>
<keyword evidence="3 4" id="KW-0788">Thiol protease</keyword>
<dbReference type="PANTHER" id="PTHR10363">
    <property type="entry name" value="BLEOMYCIN HYDROLASE"/>
    <property type="match status" value="1"/>
</dbReference>
<keyword evidence="6" id="KW-0732">Signal</keyword>
<feature type="active site" evidence="5">
    <location>
        <position position="352"/>
    </location>
</feature>
<dbReference type="GO" id="GO:0070005">
    <property type="term" value="F:cysteine-type aminopeptidase activity"/>
    <property type="evidence" value="ECO:0007669"/>
    <property type="project" value="InterPro"/>
</dbReference>
<keyword evidence="1 4" id="KW-0645">Protease</keyword>
<evidence type="ECO:0000256" key="2">
    <source>
        <dbReference type="ARBA" id="ARBA00022801"/>
    </source>
</evidence>
<evidence type="ECO:0000313" key="8">
    <source>
        <dbReference type="Proteomes" id="UP000290848"/>
    </source>
</evidence>
<dbReference type="EMBL" id="RXOC01000006">
    <property type="protein sequence ID" value="RXF69763.1"/>
    <property type="molecule type" value="Genomic_DNA"/>
</dbReference>
<sequence length="395" mass="44448">MKFKPFVFSAALIIAANVSFSQDNLVNSLKSNQSAESKEGFKFTDVINLANTTIKNQGSSGTCWSYSTNSFLESEMIRLGKDPIELSPIYSARCAYIEKAKNYVRMHGAVTLGDGGETHDVINMYRKYGALPLSVYTGLNYGTSKNKFAEMAAVTQAMLEAIVKNPNGQLTPNWLSAYTAVLDAYLGNVPQSFSYKGKNYTPQSFAKELVGINPDDYIELSSLTDYPYYKKFTLLIPDNWSFDQVYNVHMDEMTDIIDNALKNGYTVAWATDVSEKSFSWKNGVAYVPETSYEDMTDQQKAEMFNGPKPELAVTPEIRQQAFDNYNTTDDHGMHIVGISKDQNGKEYYIVKNSWGTTNDYKGYLYVTRNFVKYKTTSLLLHKKAIPSELRKKIGV</sequence>
<dbReference type="PROSITE" id="PS00139">
    <property type="entry name" value="THIOL_PROTEASE_CYS"/>
    <property type="match status" value="1"/>
</dbReference>
<evidence type="ECO:0000256" key="1">
    <source>
        <dbReference type="ARBA" id="ARBA00022670"/>
    </source>
</evidence>
<dbReference type="GO" id="GO:0009636">
    <property type="term" value="P:response to toxic substance"/>
    <property type="evidence" value="ECO:0007669"/>
    <property type="project" value="TreeGrafter"/>
</dbReference>
<comment type="similarity">
    <text evidence="4">Belongs to the peptidase C1 family.</text>
</comment>
<dbReference type="InterPro" id="IPR000169">
    <property type="entry name" value="Pept_cys_AS"/>
</dbReference>
<proteinExistence type="inferred from homology"/>
<dbReference type="InterPro" id="IPR004134">
    <property type="entry name" value="Peptidase_C1B"/>
</dbReference>
<feature type="chain" id="PRO_5020202732" description="Aminopeptidase" evidence="6">
    <location>
        <begin position="22"/>
        <end position="395"/>
    </location>
</feature>
<dbReference type="GO" id="GO:0006508">
    <property type="term" value="P:proteolysis"/>
    <property type="evidence" value="ECO:0007669"/>
    <property type="project" value="UniProtKB-KW"/>
</dbReference>
<evidence type="ECO:0000313" key="7">
    <source>
        <dbReference type="EMBL" id="RXF69763.1"/>
    </source>
</evidence>
<name>A0A4Q0M9V8_9SPHI</name>
<dbReference type="GO" id="GO:0043418">
    <property type="term" value="P:homocysteine catabolic process"/>
    <property type="evidence" value="ECO:0007669"/>
    <property type="project" value="TreeGrafter"/>
</dbReference>
<comment type="caution">
    <text evidence="7">The sequence shown here is derived from an EMBL/GenBank/DDBJ whole genome shotgun (WGS) entry which is preliminary data.</text>
</comment>
<dbReference type="Proteomes" id="UP000290848">
    <property type="component" value="Unassembled WGS sequence"/>
</dbReference>
<reference evidence="7 8" key="1">
    <citation type="submission" date="2018-12" db="EMBL/GenBank/DDBJ databases">
        <title>The Draft Genome Sequence of the Soil Bacterium Pedobacter tournemirensis R1.</title>
        <authorList>
            <person name="He J."/>
        </authorList>
    </citation>
    <scope>NUCLEOTIDE SEQUENCE [LARGE SCALE GENOMIC DNA]</scope>
    <source>
        <strain evidence="7 8">R1</strain>
    </source>
</reference>